<evidence type="ECO:0000259" key="7">
    <source>
        <dbReference type="Pfam" id="PF05199"/>
    </source>
</evidence>
<evidence type="ECO:0000256" key="2">
    <source>
        <dbReference type="ARBA" id="ARBA00010790"/>
    </source>
</evidence>
<dbReference type="InterPro" id="IPR000172">
    <property type="entry name" value="GMC_OxRdtase_N"/>
</dbReference>
<feature type="domain" description="Glucose-methanol-choline oxidoreductase C-terminal" evidence="7">
    <location>
        <begin position="438"/>
        <end position="559"/>
    </location>
</feature>
<accession>A0A849VHE3</accession>
<dbReference type="GO" id="GO:0016614">
    <property type="term" value="F:oxidoreductase activity, acting on CH-OH group of donors"/>
    <property type="evidence" value="ECO:0007669"/>
    <property type="project" value="InterPro"/>
</dbReference>
<comment type="similarity">
    <text evidence="2">Belongs to the GMC oxidoreductase family.</text>
</comment>
<reference evidence="8 9" key="1">
    <citation type="submission" date="2020-04" db="EMBL/GenBank/DDBJ databases">
        <title>Pseudoalteromonas caenipelagi sp. nov., isolated from a tidal flat.</title>
        <authorList>
            <person name="Park S."/>
            <person name="Yoon J.-H."/>
        </authorList>
    </citation>
    <scope>NUCLEOTIDE SEQUENCE [LARGE SCALE GENOMIC DNA]</scope>
    <source>
        <strain evidence="8 9">JBTF-M23</strain>
    </source>
</reference>
<dbReference type="Pfam" id="PF00732">
    <property type="entry name" value="GMC_oxred_N"/>
    <property type="match status" value="1"/>
</dbReference>
<comment type="caution">
    <text evidence="8">The sequence shown here is derived from an EMBL/GenBank/DDBJ whole genome shotgun (WGS) entry which is preliminary data.</text>
</comment>
<dbReference type="RefSeq" id="WP_171627288.1">
    <property type="nucleotide sequence ID" value="NZ_JABBPG010000008.1"/>
</dbReference>
<evidence type="ECO:0000313" key="8">
    <source>
        <dbReference type="EMBL" id="NOU52230.1"/>
    </source>
</evidence>
<keyword evidence="4" id="KW-0274">FAD</keyword>
<evidence type="ECO:0000313" key="9">
    <source>
        <dbReference type="Proteomes" id="UP000586305"/>
    </source>
</evidence>
<dbReference type="PANTHER" id="PTHR42784">
    <property type="entry name" value="PYRANOSE 2-OXIDASE"/>
    <property type="match status" value="1"/>
</dbReference>
<dbReference type="InterPro" id="IPR036188">
    <property type="entry name" value="FAD/NAD-bd_sf"/>
</dbReference>
<keyword evidence="5" id="KW-0560">Oxidoreductase</keyword>
<proteinExistence type="inferred from homology"/>
<keyword evidence="9" id="KW-1185">Reference proteome</keyword>
<dbReference type="PANTHER" id="PTHR42784:SF1">
    <property type="entry name" value="PYRANOSE 2-OXIDASE"/>
    <property type="match status" value="1"/>
</dbReference>
<dbReference type="InterPro" id="IPR051473">
    <property type="entry name" value="P2Ox-like"/>
</dbReference>
<evidence type="ECO:0000256" key="1">
    <source>
        <dbReference type="ARBA" id="ARBA00001974"/>
    </source>
</evidence>
<name>A0A849VHE3_9GAMM</name>
<comment type="cofactor">
    <cofactor evidence="1">
        <name>FAD</name>
        <dbReference type="ChEBI" id="CHEBI:57692"/>
    </cofactor>
</comment>
<dbReference type="Pfam" id="PF05199">
    <property type="entry name" value="GMC_oxred_C"/>
    <property type="match status" value="1"/>
</dbReference>
<protein>
    <submittedName>
        <fullName evidence="8">GMC family oxidoreductase</fullName>
    </submittedName>
</protein>
<dbReference type="GO" id="GO:0050660">
    <property type="term" value="F:flavin adenine dinucleotide binding"/>
    <property type="evidence" value="ECO:0007669"/>
    <property type="project" value="InterPro"/>
</dbReference>
<organism evidence="8 9">
    <name type="scientific">Pseudoalteromonas caenipelagi</name>
    <dbReference type="NCBI Taxonomy" id="2726988"/>
    <lineage>
        <taxon>Bacteria</taxon>
        <taxon>Pseudomonadati</taxon>
        <taxon>Pseudomonadota</taxon>
        <taxon>Gammaproteobacteria</taxon>
        <taxon>Alteromonadales</taxon>
        <taxon>Pseudoalteromonadaceae</taxon>
        <taxon>Pseudoalteromonas</taxon>
    </lineage>
</organism>
<dbReference type="Gene3D" id="3.50.50.60">
    <property type="entry name" value="FAD/NAD(P)-binding domain"/>
    <property type="match status" value="2"/>
</dbReference>
<dbReference type="AlphaFoldDB" id="A0A849VHE3"/>
<dbReference type="InterPro" id="IPR007867">
    <property type="entry name" value="GMC_OxRtase_C"/>
</dbReference>
<evidence type="ECO:0000256" key="3">
    <source>
        <dbReference type="ARBA" id="ARBA00022630"/>
    </source>
</evidence>
<gene>
    <name evidence="8" type="ORF">HG263_17000</name>
</gene>
<evidence type="ECO:0000256" key="4">
    <source>
        <dbReference type="ARBA" id="ARBA00022827"/>
    </source>
</evidence>
<dbReference type="SUPFAM" id="SSF54373">
    <property type="entry name" value="FAD-linked reductases, C-terminal domain"/>
    <property type="match status" value="1"/>
</dbReference>
<evidence type="ECO:0000256" key="5">
    <source>
        <dbReference type="ARBA" id="ARBA00023002"/>
    </source>
</evidence>
<sequence>MTDLYIKNSKEKFDVLVVGSGITGGWAAKEFCERGFKTLMIERGRIVEHRKDYIGEHKGPWLFDNRMKVDNLLVEQQYNVQKRCYAFSDSTKHFFGNDRDLPYTTAQGTGFSWIRANQLGGKSLLWHRQSYRFNQWDFEANKADGYGNDWPIRYNDLAPWYAHVEAHVGIAANMDNLDTLPNSVSLPAFEWTAPERMLKDKLAKLYPDRPMVMGRAAHLTKPTELHLAQGRVQCQARNECQKGCSFGAYFSTQSSTLPAAAKTGNLHIAPNSVVHSLIYDRNRNRVVGVRVVDNESLETREYYAHMVFLCASTLGSTQILLNSKSKTFPNGIANSSGVLGHYLMDHNYNARAVGVVEGFDNEYYSGRRPTSPYIPNFQYKPSRYAMDYKRGYALAAWSSREDWRAKSSSDGFGADFKNNMTQAGRWLFGLSAQGEMLPRYENHVSLHPTKTDKWGVPQLLINCQWSDNEKLMMDDAAQTAKNMLFKAGLKDVYCYTRYHERHPGLAIHEVGTARMGSDPKESVLNGFNQSHDIPNLFVTDGASFCSTATVNPSLTFMAITARAVDYAAKEFKNRRI</sequence>
<dbReference type="EMBL" id="JABBPG010000008">
    <property type="protein sequence ID" value="NOU52230.1"/>
    <property type="molecule type" value="Genomic_DNA"/>
</dbReference>
<dbReference type="Proteomes" id="UP000586305">
    <property type="component" value="Unassembled WGS sequence"/>
</dbReference>
<dbReference type="SUPFAM" id="SSF51905">
    <property type="entry name" value="FAD/NAD(P)-binding domain"/>
    <property type="match status" value="1"/>
</dbReference>
<evidence type="ECO:0000259" key="6">
    <source>
        <dbReference type="Pfam" id="PF00732"/>
    </source>
</evidence>
<keyword evidence="3" id="KW-0285">Flavoprotein</keyword>
<feature type="domain" description="Glucose-methanol-choline oxidoreductase N-terminal" evidence="6">
    <location>
        <begin position="115"/>
        <end position="346"/>
    </location>
</feature>